<feature type="transmembrane region" description="Helical" evidence="1">
    <location>
        <begin position="12"/>
        <end position="39"/>
    </location>
</feature>
<keyword evidence="4" id="KW-1185">Reference proteome</keyword>
<evidence type="ECO:0000259" key="2">
    <source>
        <dbReference type="PROSITE" id="PS51178"/>
    </source>
</evidence>
<gene>
    <name evidence="3" type="ORF">DQQ10_25340</name>
</gene>
<evidence type="ECO:0000313" key="3">
    <source>
        <dbReference type="EMBL" id="RAV98061.1"/>
    </source>
</evidence>
<organism evidence="3 4">
    <name type="scientific">Pseudochryseolinea flava</name>
    <dbReference type="NCBI Taxonomy" id="2059302"/>
    <lineage>
        <taxon>Bacteria</taxon>
        <taxon>Pseudomonadati</taxon>
        <taxon>Bacteroidota</taxon>
        <taxon>Cytophagia</taxon>
        <taxon>Cytophagales</taxon>
        <taxon>Fulvivirgaceae</taxon>
        <taxon>Pseudochryseolinea</taxon>
    </lineage>
</organism>
<dbReference type="Pfam" id="PF03793">
    <property type="entry name" value="PASTA"/>
    <property type="match status" value="2"/>
</dbReference>
<dbReference type="AlphaFoldDB" id="A0A364XVB1"/>
<dbReference type="Gene3D" id="3.30.10.20">
    <property type="match status" value="3"/>
</dbReference>
<dbReference type="OrthoDB" id="9803895at2"/>
<dbReference type="SMART" id="SM00740">
    <property type="entry name" value="PASTA"/>
    <property type="match status" value="3"/>
</dbReference>
<dbReference type="InterPro" id="IPR005543">
    <property type="entry name" value="PASTA_dom"/>
</dbReference>
<sequence>MNIKFGKYNKDNLGGVLIHFFIAFAIMMTLVVIYFYAYLPSTTNHGETITVPDIEGATLEELEEKLIQKDLDYVIDDSSYSPDFKPLTVLKQYPKAGSKVKEGRKIYISINSVTPPSVPVPNLIDASVLNAEVVLKSNELKRGKITLVRGPFNIVKEMKFKGQPIHAGDRVPKGSVIDLVVMDGGLNEIGIENWVGQPVDDVLFTIRAKNLNLGEVIIVGGDTTGAVVLKQKPTAGENVKVGDNVDLWIGKEGTEVPEEEF</sequence>
<feature type="domain" description="PASTA" evidence="2">
    <location>
        <begin position="185"/>
        <end position="251"/>
    </location>
</feature>
<feature type="domain" description="PASTA" evidence="2">
    <location>
        <begin position="46"/>
        <end position="112"/>
    </location>
</feature>
<protein>
    <submittedName>
        <fullName evidence="3">Penicillin-binding protein</fullName>
    </submittedName>
</protein>
<dbReference type="EMBL" id="QMFY01000022">
    <property type="protein sequence ID" value="RAV98061.1"/>
    <property type="molecule type" value="Genomic_DNA"/>
</dbReference>
<keyword evidence="1" id="KW-1133">Transmembrane helix</keyword>
<dbReference type="Proteomes" id="UP000251889">
    <property type="component" value="Unassembled WGS sequence"/>
</dbReference>
<dbReference type="RefSeq" id="WP_112749744.1">
    <property type="nucleotide sequence ID" value="NZ_QMFY01000022.1"/>
</dbReference>
<dbReference type="PROSITE" id="PS51178">
    <property type="entry name" value="PASTA"/>
    <property type="match status" value="2"/>
</dbReference>
<evidence type="ECO:0000313" key="4">
    <source>
        <dbReference type="Proteomes" id="UP000251889"/>
    </source>
</evidence>
<accession>A0A364XVB1</accession>
<reference evidence="3 4" key="1">
    <citation type="submission" date="2018-06" db="EMBL/GenBank/DDBJ databases">
        <title>Chryseolinea flavus sp. nov., a member of the phylum Bacteroidetes isolated from soil.</title>
        <authorList>
            <person name="Li Y."/>
            <person name="Wang J."/>
        </authorList>
    </citation>
    <scope>NUCLEOTIDE SEQUENCE [LARGE SCALE GENOMIC DNA]</scope>
    <source>
        <strain evidence="3 4">SDU1-6</strain>
    </source>
</reference>
<name>A0A364XVB1_9BACT</name>
<dbReference type="SUPFAM" id="SSF54184">
    <property type="entry name" value="Penicillin-binding protein 2x (pbp-2x), c-terminal domain"/>
    <property type="match status" value="1"/>
</dbReference>
<keyword evidence="1" id="KW-0472">Membrane</keyword>
<dbReference type="CDD" id="cd06577">
    <property type="entry name" value="PASTA_pknB"/>
    <property type="match status" value="2"/>
</dbReference>
<evidence type="ECO:0000256" key="1">
    <source>
        <dbReference type="SAM" id="Phobius"/>
    </source>
</evidence>
<keyword evidence="1" id="KW-0812">Transmembrane</keyword>
<comment type="caution">
    <text evidence="3">The sequence shown here is derived from an EMBL/GenBank/DDBJ whole genome shotgun (WGS) entry which is preliminary data.</text>
</comment>
<proteinExistence type="predicted"/>